<accession>W1YJJ3</accession>
<evidence type="ECO:0000256" key="3">
    <source>
        <dbReference type="ARBA" id="ARBA00022692"/>
    </source>
</evidence>
<name>W1YJJ3_9ZZZZ</name>
<comment type="subcellular location">
    <subcellularLocation>
        <location evidence="1">Membrane</location>
        <topology evidence="1">Multi-pass membrane protein</topology>
    </subcellularLocation>
</comment>
<protein>
    <submittedName>
        <fullName evidence="8">Transporter, divalent anion:Na+ symporter (DASS) family protein</fullName>
    </submittedName>
</protein>
<dbReference type="EMBL" id="AZMM01002954">
    <property type="protein sequence ID" value="ETJ43054.1"/>
    <property type="molecule type" value="Genomic_DNA"/>
</dbReference>
<feature type="non-terminal residue" evidence="8">
    <location>
        <position position="76"/>
    </location>
</feature>
<feature type="transmembrane region" description="Helical" evidence="6">
    <location>
        <begin position="13"/>
        <end position="34"/>
    </location>
</feature>
<evidence type="ECO:0000313" key="9">
    <source>
        <dbReference type="EMBL" id="ETJ43054.1"/>
    </source>
</evidence>
<dbReference type="Pfam" id="PF03600">
    <property type="entry name" value="CitMHS"/>
    <property type="match status" value="1"/>
</dbReference>
<keyword evidence="3 6" id="KW-0812">Transmembrane</keyword>
<evidence type="ECO:0000313" key="8">
    <source>
        <dbReference type="EMBL" id="ETJ42718.1"/>
    </source>
</evidence>
<dbReference type="GO" id="GO:0055085">
    <property type="term" value="P:transmembrane transport"/>
    <property type="evidence" value="ECO:0007669"/>
    <property type="project" value="InterPro"/>
</dbReference>
<evidence type="ECO:0000259" key="7">
    <source>
        <dbReference type="Pfam" id="PF03600"/>
    </source>
</evidence>
<dbReference type="EMBL" id="AZMM01003307">
    <property type="protein sequence ID" value="ETJ42718.1"/>
    <property type="molecule type" value="Genomic_DNA"/>
</dbReference>
<keyword evidence="2" id="KW-0813">Transport</keyword>
<keyword evidence="4 6" id="KW-1133">Transmembrane helix</keyword>
<feature type="non-terminal residue" evidence="8">
    <location>
        <position position="1"/>
    </location>
</feature>
<evidence type="ECO:0000256" key="6">
    <source>
        <dbReference type="SAM" id="Phobius"/>
    </source>
</evidence>
<evidence type="ECO:0000256" key="1">
    <source>
        <dbReference type="ARBA" id="ARBA00004141"/>
    </source>
</evidence>
<dbReference type="InterPro" id="IPR004680">
    <property type="entry name" value="Cit_transptr-like_dom"/>
</dbReference>
<evidence type="ECO:0000256" key="2">
    <source>
        <dbReference type="ARBA" id="ARBA00022448"/>
    </source>
</evidence>
<organism evidence="8">
    <name type="scientific">human gut metagenome</name>
    <dbReference type="NCBI Taxonomy" id="408170"/>
    <lineage>
        <taxon>unclassified sequences</taxon>
        <taxon>metagenomes</taxon>
        <taxon>organismal metagenomes</taxon>
    </lineage>
</organism>
<reference evidence="8" key="1">
    <citation type="submission" date="2013-12" db="EMBL/GenBank/DDBJ databases">
        <title>A Varibaculum cambriense genome reconstructed from a premature infant gut community with otherwise low bacterial novelty that shifts toward anaerobic metabolism during the third week of life.</title>
        <authorList>
            <person name="Brown C.T."/>
            <person name="Sharon I."/>
            <person name="Thomas B.C."/>
            <person name="Castelle C.J."/>
            <person name="Morowitz M.J."/>
            <person name="Banfield J.F."/>
        </authorList>
    </citation>
    <scope>NUCLEOTIDE SEQUENCE</scope>
</reference>
<dbReference type="AlphaFoldDB" id="W1YJJ3"/>
<evidence type="ECO:0000256" key="4">
    <source>
        <dbReference type="ARBA" id="ARBA00022989"/>
    </source>
</evidence>
<keyword evidence="5 6" id="KW-0472">Membrane</keyword>
<comment type="caution">
    <text evidence="8">The sequence shown here is derived from an EMBL/GenBank/DDBJ whole genome shotgun (WGS) entry which is preliminary data.</text>
</comment>
<gene>
    <name evidence="9" type="ORF">Q604_UNBC02954G0001</name>
    <name evidence="8" type="ORF">Q604_UNBC03307G0001</name>
</gene>
<proteinExistence type="predicted"/>
<feature type="domain" description="Citrate transporter-like" evidence="7">
    <location>
        <begin position="5"/>
        <end position="71"/>
    </location>
</feature>
<evidence type="ECO:0000256" key="5">
    <source>
        <dbReference type="ARBA" id="ARBA00023136"/>
    </source>
</evidence>
<feature type="transmembrane region" description="Helical" evidence="6">
    <location>
        <begin position="46"/>
        <end position="68"/>
    </location>
</feature>
<dbReference type="GO" id="GO:0016020">
    <property type="term" value="C:membrane"/>
    <property type="evidence" value="ECO:0007669"/>
    <property type="project" value="UniProtKB-SubCell"/>
</dbReference>
<sequence>LVFAIVMFAWEKIPLSITAMVVAVGLHLSGVLSAKEAFAGFVDPNVLLFMGMFVIGEAFFATGVAVGVGNVVHKFA</sequence>